<accession>A0ABP7DRT3</accession>
<reference evidence="3" key="1">
    <citation type="journal article" date="2019" name="Int. J. Syst. Evol. Microbiol.">
        <title>The Global Catalogue of Microorganisms (GCM) 10K type strain sequencing project: providing services to taxonomists for standard genome sequencing and annotation.</title>
        <authorList>
            <consortium name="The Broad Institute Genomics Platform"/>
            <consortium name="The Broad Institute Genome Sequencing Center for Infectious Disease"/>
            <person name="Wu L."/>
            <person name="Ma J."/>
        </authorList>
    </citation>
    <scope>NUCLEOTIDE SEQUENCE [LARGE SCALE GENOMIC DNA]</scope>
    <source>
        <strain evidence="3">JCM 17125</strain>
    </source>
</reference>
<dbReference type="SUPFAM" id="SSF53335">
    <property type="entry name" value="S-adenosyl-L-methionine-dependent methyltransferases"/>
    <property type="match status" value="1"/>
</dbReference>
<comment type="caution">
    <text evidence="2">The sequence shown here is derived from an EMBL/GenBank/DDBJ whole genome shotgun (WGS) entry which is preliminary data.</text>
</comment>
<evidence type="ECO:0000259" key="1">
    <source>
        <dbReference type="Pfam" id="PF13649"/>
    </source>
</evidence>
<keyword evidence="2" id="KW-0489">Methyltransferase</keyword>
<dbReference type="GO" id="GO:0032259">
    <property type="term" value="P:methylation"/>
    <property type="evidence" value="ECO:0007669"/>
    <property type="project" value="UniProtKB-KW"/>
</dbReference>
<dbReference type="GO" id="GO:0008168">
    <property type="term" value="F:methyltransferase activity"/>
    <property type="evidence" value="ECO:0007669"/>
    <property type="project" value="UniProtKB-KW"/>
</dbReference>
<evidence type="ECO:0000313" key="2">
    <source>
        <dbReference type="EMBL" id="GAA3708274.1"/>
    </source>
</evidence>
<organism evidence="2 3">
    <name type="scientific">Terrabacter ginsenosidimutans</name>
    <dbReference type="NCBI Taxonomy" id="490575"/>
    <lineage>
        <taxon>Bacteria</taxon>
        <taxon>Bacillati</taxon>
        <taxon>Actinomycetota</taxon>
        <taxon>Actinomycetes</taxon>
        <taxon>Micrococcales</taxon>
        <taxon>Intrasporangiaceae</taxon>
        <taxon>Terrabacter</taxon>
    </lineage>
</organism>
<dbReference type="InterPro" id="IPR029063">
    <property type="entry name" value="SAM-dependent_MTases_sf"/>
</dbReference>
<keyword evidence="2" id="KW-0808">Transferase</keyword>
<dbReference type="Proteomes" id="UP001501468">
    <property type="component" value="Unassembled WGS sequence"/>
</dbReference>
<protein>
    <submittedName>
        <fullName evidence="2">Class I SAM-dependent methyltransferase</fullName>
    </submittedName>
</protein>
<evidence type="ECO:0000313" key="3">
    <source>
        <dbReference type="Proteomes" id="UP001501468"/>
    </source>
</evidence>
<gene>
    <name evidence="2" type="ORF">GCM10022399_26350</name>
</gene>
<keyword evidence="3" id="KW-1185">Reference proteome</keyword>
<dbReference type="RefSeq" id="WP_344947125.1">
    <property type="nucleotide sequence ID" value="NZ_BAABDC010000004.1"/>
</dbReference>
<dbReference type="CDD" id="cd02440">
    <property type="entry name" value="AdoMet_MTases"/>
    <property type="match status" value="1"/>
</dbReference>
<sequence>MTAYAIDDLQPSPFDERVAPTYDAGSAHMFGADVLGPAVDVLQELAGDGAALELAIGTGRVALPLAERGVEVHGIDFSEAMVAELRRKPGGDRLPVTIGDMATTRVGSDYRVAYLVYNTITNLLTQDEQVECFRTVAAQLAPGGAFVVEVFVPQLRRMPPGQTAVPFHVGRRHVGFDTVDVVSQLSVSHHYVREGQQDGLGRELARYAASAHRYVWPSELDLMARIAGLRLRDRWSDWDRSPFTADSESHVSVWTKVVD</sequence>
<dbReference type="InterPro" id="IPR041698">
    <property type="entry name" value="Methyltransf_25"/>
</dbReference>
<dbReference type="EMBL" id="BAABDC010000004">
    <property type="protein sequence ID" value="GAA3708274.1"/>
    <property type="molecule type" value="Genomic_DNA"/>
</dbReference>
<dbReference type="Pfam" id="PF13649">
    <property type="entry name" value="Methyltransf_25"/>
    <property type="match status" value="1"/>
</dbReference>
<feature type="domain" description="Methyltransferase" evidence="1">
    <location>
        <begin position="52"/>
        <end position="144"/>
    </location>
</feature>
<proteinExistence type="predicted"/>
<dbReference type="Gene3D" id="3.40.50.150">
    <property type="entry name" value="Vaccinia Virus protein VP39"/>
    <property type="match status" value="2"/>
</dbReference>
<name>A0ABP7DRT3_9MICO</name>